<evidence type="ECO:0000256" key="1">
    <source>
        <dbReference type="SAM" id="Phobius"/>
    </source>
</evidence>
<dbReference type="EMBL" id="CP030850">
    <property type="protein sequence ID" value="AXE18009.1"/>
    <property type="molecule type" value="Genomic_DNA"/>
</dbReference>
<dbReference type="KEGG" id="run:DR864_09815"/>
<dbReference type="SUPFAM" id="SSF101898">
    <property type="entry name" value="NHL repeat"/>
    <property type="match status" value="1"/>
</dbReference>
<name>A0A344TH88_9BACT</name>
<organism evidence="2 3">
    <name type="scientific">Runella rosea</name>
    <dbReference type="NCBI Taxonomy" id="2259595"/>
    <lineage>
        <taxon>Bacteria</taxon>
        <taxon>Pseudomonadati</taxon>
        <taxon>Bacteroidota</taxon>
        <taxon>Cytophagia</taxon>
        <taxon>Cytophagales</taxon>
        <taxon>Spirosomataceae</taxon>
        <taxon>Runella</taxon>
    </lineage>
</organism>
<dbReference type="InterPro" id="IPR011042">
    <property type="entry name" value="6-blade_b-propeller_TolB-like"/>
</dbReference>
<dbReference type="OrthoDB" id="933767at2"/>
<proteinExistence type="predicted"/>
<accession>A0A344TH88</accession>
<keyword evidence="1" id="KW-0812">Transmembrane</keyword>
<evidence type="ECO:0008006" key="4">
    <source>
        <dbReference type="Google" id="ProtNLM"/>
    </source>
</evidence>
<dbReference type="Gene3D" id="2.40.10.500">
    <property type="match status" value="1"/>
</dbReference>
<reference evidence="2 3" key="1">
    <citation type="submission" date="2018-07" db="EMBL/GenBank/DDBJ databases">
        <title>Genome sequencing of Runella.</title>
        <authorList>
            <person name="Baek M.-G."/>
            <person name="Yi H."/>
        </authorList>
    </citation>
    <scope>NUCLEOTIDE SEQUENCE [LARGE SCALE GENOMIC DNA]</scope>
    <source>
        <strain evidence="2 3">HYN0085</strain>
    </source>
</reference>
<dbReference type="AlphaFoldDB" id="A0A344TH88"/>
<keyword evidence="3" id="KW-1185">Reference proteome</keyword>
<dbReference type="Proteomes" id="UP000251993">
    <property type="component" value="Chromosome"/>
</dbReference>
<protein>
    <recommendedName>
        <fullName evidence="4">SMP-30/Gluconolactonase/LRE-like region domain-containing protein</fullName>
    </recommendedName>
</protein>
<feature type="transmembrane region" description="Helical" evidence="1">
    <location>
        <begin position="58"/>
        <end position="78"/>
    </location>
</feature>
<keyword evidence="1" id="KW-1133">Transmembrane helix</keyword>
<sequence>MVKVRKFGCSETKKLRQTIKSRDIKNFQPVTKLFSLICSLFVDLNCQTQQDKDMKQQLIWMCLLAALTTFAHPGIGIVQNSKGEIFYTDTERVWKVSPDGNSKTVVVPNVHTHELYMDAQDNLYGEHLWYEGETTNKWGHYVWKYDARGRFSKVRPAAEGFLRNYSFVRDTAGCMYWLVSSKNGSDWMKMSPNQKIEWLATVPTKDVRSQFCSKDGTFYYVDDNDLCKIAREKALVVALDLDEITGEDPERKPNNSIFGVWDDPAGNIYVAVTSKKMVKKITRDGRVFVVYKSPFSWMPTGGVVDKKGNLWILETNLLNVVRVVKS</sequence>
<dbReference type="Gene3D" id="2.120.10.30">
    <property type="entry name" value="TolB, C-terminal domain"/>
    <property type="match status" value="1"/>
</dbReference>
<evidence type="ECO:0000313" key="3">
    <source>
        <dbReference type="Proteomes" id="UP000251993"/>
    </source>
</evidence>
<keyword evidence="1" id="KW-0472">Membrane</keyword>
<evidence type="ECO:0000313" key="2">
    <source>
        <dbReference type="EMBL" id="AXE18009.1"/>
    </source>
</evidence>
<gene>
    <name evidence="2" type="ORF">DR864_09815</name>
</gene>